<dbReference type="InterPro" id="IPR012944">
    <property type="entry name" value="SusD_RagB_dom"/>
</dbReference>
<dbReference type="AlphaFoldDB" id="A0A0F5JS06"/>
<proteinExistence type="inferred from homology"/>
<sequence length="508" mass="58361">MKLLNKIYLLGIGLSLMSCSDFLETPPLANPSDATFWTSYDRAEMWVNNAYKDLPGWQDYSFEPMSDNSAGPGRGNCNLVANGTFESTTNIVSYKWGYTYIRHCLELLNKLEIIPNLTAEEKNNLAGQARFIIAMRYFEMITLYRDVPLVTSVLSMDESDIEKSPKEEVLKYLLEQLNLAIDELPVSWPASDAGRATKGAALALKARVLLYNERWSEAAEAAKGVMDLNAYELHPNYDELFLTAFNNQTKEVILARQYAENLETHTMCFAHGFYTIGGSSLSMPLPDLVNSYECSDGLPITESSLFDPQNPWENRDPRFKMNFIVPFETFAGVTYDPINNQHDGLAAKTYVYFRKYIGDMYTQQRSMWVNWIIFRYADVLLMYAEAKNEASGPDASIYDALDQVRKRAGMPVVDRNRYNTQDKLREFIRNERRVELAGEGLRYYDILRWRIAEKVLNKEIVSYEIPGVLPLKIIETRVFNPNKHYVWPLPQSAIDKAKNLVQHSEWLK</sequence>
<feature type="chain" id="PRO_5002490006" description="RagB/SusD domain-containing protein" evidence="6">
    <location>
        <begin position="24"/>
        <end position="508"/>
    </location>
</feature>
<dbReference type="InterPro" id="IPR011990">
    <property type="entry name" value="TPR-like_helical_dom_sf"/>
</dbReference>
<keyword evidence="10" id="KW-1185">Reference proteome</keyword>
<dbReference type="Proteomes" id="UP000033035">
    <property type="component" value="Unassembled WGS sequence"/>
</dbReference>
<dbReference type="HOGENOM" id="CLU_015553_0_0_10"/>
<evidence type="ECO:0000256" key="6">
    <source>
        <dbReference type="SAM" id="SignalP"/>
    </source>
</evidence>
<dbReference type="GO" id="GO:0009279">
    <property type="term" value="C:cell outer membrane"/>
    <property type="evidence" value="ECO:0007669"/>
    <property type="project" value="UniProtKB-SubCell"/>
</dbReference>
<keyword evidence="4" id="KW-0472">Membrane</keyword>
<dbReference type="EMBL" id="AQHW01000002">
    <property type="protein sequence ID" value="KKB60494.1"/>
    <property type="molecule type" value="Genomic_DNA"/>
</dbReference>
<feature type="domain" description="RagB/SusD" evidence="7">
    <location>
        <begin position="274"/>
        <end position="506"/>
    </location>
</feature>
<dbReference type="Pfam" id="PF14322">
    <property type="entry name" value="SusD-like_3"/>
    <property type="match status" value="1"/>
</dbReference>
<evidence type="ECO:0000259" key="7">
    <source>
        <dbReference type="Pfam" id="PF07980"/>
    </source>
</evidence>
<dbReference type="SUPFAM" id="SSF48452">
    <property type="entry name" value="TPR-like"/>
    <property type="match status" value="1"/>
</dbReference>
<comment type="similarity">
    <text evidence="2">Belongs to the SusD family.</text>
</comment>
<name>A0A0F5JS06_9BACT</name>
<evidence type="ECO:0000256" key="3">
    <source>
        <dbReference type="ARBA" id="ARBA00022729"/>
    </source>
</evidence>
<dbReference type="STRING" id="1203610.HMPREF1536_00375"/>
<evidence type="ECO:0000256" key="1">
    <source>
        <dbReference type="ARBA" id="ARBA00004442"/>
    </source>
</evidence>
<keyword evidence="5" id="KW-0998">Cell outer membrane</keyword>
<reference evidence="9 10" key="1">
    <citation type="submission" date="2013-04" db="EMBL/GenBank/DDBJ databases">
        <title>The Genome Sequence of Parabacteroides gordonii DSM 23371.</title>
        <authorList>
            <consortium name="The Broad Institute Genomics Platform"/>
            <person name="Earl A."/>
            <person name="Ward D."/>
            <person name="Feldgarden M."/>
            <person name="Gevers D."/>
            <person name="Martens E."/>
            <person name="Sakamoto M."/>
            <person name="Benno Y."/>
            <person name="Suzuki N."/>
            <person name="Matsunaga N."/>
            <person name="Koshihara K."/>
            <person name="Seki M."/>
            <person name="Komiya H."/>
            <person name="Walker B."/>
            <person name="Young S."/>
            <person name="Zeng Q."/>
            <person name="Gargeya S."/>
            <person name="Fitzgerald M."/>
            <person name="Haas B."/>
            <person name="Abouelleil A."/>
            <person name="Allen A.W."/>
            <person name="Alvarado L."/>
            <person name="Arachchi H.M."/>
            <person name="Berlin A.M."/>
            <person name="Chapman S.B."/>
            <person name="Gainer-Dewar J."/>
            <person name="Goldberg J."/>
            <person name="Griggs A."/>
            <person name="Gujja S."/>
            <person name="Hansen M."/>
            <person name="Howarth C."/>
            <person name="Imamovic A."/>
            <person name="Ireland A."/>
            <person name="Larimer J."/>
            <person name="McCowan C."/>
            <person name="Murphy C."/>
            <person name="Pearson M."/>
            <person name="Poon T.W."/>
            <person name="Priest M."/>
            <person name="Roberts A."/>
            <person name="Saif S."/>
            <person name="Shea T."/>
            <person name="Sisk P."/>
            <person name="Sykes S."/>
            <person name="Wortman J."/>
            <person name="Nusbaum C."/>
            <person name="Birren B."/>
        </authorList>
    </citation>
    <scope>NUCLEOTIDE SEQUENCE [LARGE SCALE GENOMIC DNA]</scope>
    <source>
        <strain evidence="9 10">MS-1</strain>
    </source>
</reference>
<evidence type="ECO:0000313" key="9">
    <source>
        <dbReference type="EMBL" id="KKB60494.1"/>
    </source>
</evidence>
<evidence type="ECO:0000256" key="2">
    <source>
        <dbReference type="ARBA" id="ARBA00006275"/>
    </source>
</evidence>
<evidence type="ECO:0008006" key="11">
    <source>
        <dbReference type="Google" id="ProtNLM"/>
    </source>
</evidence>
<protein>
    <recommendedName>
        <fullName evidence="11">RagB/SusD domain-containing protein</fullName>
    </recommendedName>
</protein>
<feature type="signal peptide" evidence="6">
    <location>
        <begin position="1"/>
        <end position="23"/>
    </location>
</feature>
<dbReference type="InterPro" id="IPR033985">
    <property type="entry name" value="SusD-like_N"/>
</dbReference>
<dbReference type="PROSITE" id="PS51257">
    <property type="entry name" value="PROKAR_LIPOPROTEIN"/>
    <property type="match status" value="1"/>
</dbReference>
<feature type="domain" description="SusD-like N-terminal" evidence="8">
    <location>
        <begin position="29"/>
        <end position="210"/>
    </location>
</feature>
<organism evidence="9 10">
    <name type="scientific">Parabacteroides gordonii MS-1 = DSM 23371</name>
    <dbReference type="NCBI Taxonomy" id="1203610"/>
    <lineage>
        <taxon>Bacteria</taxon>
        <taxon>Pseudomonadati</taxon>
        <taxon>Bacteroidota</taxon>
        <taxon>Bacteroidia</taxon>
        <taxon>Bacteroidales</taxon>
        <taxon>Tannerellaceae</taxon>
        <taxon>Parabacteroides</taxon>
    </lineage>
</organism>
<comment type="subcellular location">
    <subcellularLocation>
        <location evidence="1">Cell outer membrane</location>
    </subcellularLocation>
</comment>
<evidence type="ECO:0000259" key="8">
    <source>
        <dbReference type="Pfam" id="PF14322"/>
    </source>
</evidence>
<dbReference type="RefSeq" id="WP_052349956.1">
    <property type="nucleotide sequence ID" value="NZ_KE386766.1"/>
</dbReference>
<evidence type="ECO:0000313" key="10">
    <source>
        <dbReference type="Proteomes" id="UP000033035"/>
    </source>
</evidence>
<evidence type="ECO:0000256" key="5">
    <source>
        <dbReference type="ARBA" id="ARBA00023237"/>
    </source>
</evidence>
<dbReference type="Gene3D" id="1.25.40.390">
    <property type="match status" value="1"/>
</dbReference>
<evidence type="ECO:0000256" key="4">
    <source>
        <dbReference type="ARBA" id="ARBA00023136"/>
    </source>
</evidence>
<dbReference type="Pfam" id="PF07980">
    <property type="entry name" value="SusD_RagB"/>
    <property type="match status" value="1"/>
</dbReference>
<comment type="caution">
    <text evidence="9">The sequence shown here is derived from an EMBL/GenBank/DDBJ whole genome shotgun (WGS) entry which is preliminary data.</text>
</comment>
<dbReference type="PATRIC" id="fig|1203610.3.peg.394"/>
<dbReference type="CDD" id="cd08977">
    <property type="entry name" value="SusD"/>
    <property type="match status" value="1"/>
</dbReference>
<keyword evidence="3 6" id="KW-0732">Signal</keyword>
<accession>A0A0F5JS06</accession>
<gene>
    <name evidence="9" type="ORF">HMPREF1536_00375</name>
</gene>